<feature type="signal peptide" evidence="2">
    <location>
        <begin position="1"/>
        <end position="20"/>
    </location>
</feature>
<name>A0A9Q5NEK0_SANBA</name>
<evidence type="ECO:0000313" key="3">
    <source>
        <dbReference type="EMBL" id="OCB91144.1"/>
    </source>
</evidence>
<reference evidence="3" key="1">
    <citation type="submission" date="2016-06" db="EMBL/GenBank/DDBJ databases">
        <title>Draft Genome sequence of the fungus Inonotus baumii.</title>
        <authorList>
            <person name="Zhu H."/>
            <person name="Lin W."/>
        </authorList>
    </citation>
    <scope>NUCLEOTIDE SEQUENCE</scope>
    <source>
        <strain evidence="3">821</strain>
    </source>
</reference>
<organism evidence="3 4">
    <name type="scientific">Sanghuangporus baumii</name>
    <name type="common">Phellinus baumii</name>
    <dbReference type="NCBI Taxonomy" id="108892"/>
    <lineage>
        <taxon>Eukaryota</taxon>
        <taxon>Fungi</taxon>
        <taxon>Dikarya</taxon>
        <taxon>Basidiomycota</taxon>
        <taxon>Agaricomycotina</taxon>
        <taxon>Agaricomycetes</taxon>
        <taxon>Hymenochaetales</taxon>
        <taxon>Hymenochaetaceae</taxon>
        <taxon>Sanghuangporus</taxon>
    </lineage>
</organism>
<dbReference type="Pfam" id="PF04113">
    <property type="entry name" value="Gpi16"/>
    <property type="match status" value="1"/>
</dbReference>
<keyword evidence="4" id="KW-1185">Reference proteome</keyword>
<evidence type="ECO:0000313" key="4">
    <source>
        <dbReference type="Proteomes" id="UP000757232"/>
    </source>
</evidence>
<proteinExistence type="predicted"/>
<dbReference type="GO" id="GO:0042765">
    <property type="term" value="C:GPI-anchor transamidase complex"/>
    <property type="evidence" value="ECO:0007669"/>
    <property type="project" value="InterPro"/>
</dbReference>
<protein>
    <submittedName>
        <fullName evidence="3">GPI transamidase component GPI16</fullName>
    </submittedName>
</protein>
<feature type="chain" id="PRO_5040314968" evidence="2">
    <location>
        <begin position="21"/>
        <end position="554"/>
    </location>
</feature>
<dbReference type="Proteomes" id="UP000757232">
    <property type="component" value="Unassembled WGS sequence"/>
</dbReference>
<dbReference type="GO" id="GO:0016255">
    <property type="term" value="P:attachment of GPI anchor to protein"/>
    <property type="evidence" value="ECO:0007669"/>
    <property type="project" value="InterPro"/>
</dbReference>
<dbReference type="AlphaFoldDB" id="A0A9Q5NEK0"/>
<keyword evidence="1" id="KW-0812">Transmembrane</keyword>
<feature type="transmembrane region" description="Helical" evidence="1">
    <location>
        <begin position="506"/>
        <end position="527"/>
    </location>
</feature>
<dbReference type="PANTHER" id="PTHR12959">
    <property type="entry name" value="GPI TRANSAMIDASE COMPONENT PIG-T-RELATED"/>
    <property type="match status" value="1"/>
</dbReference>
<dbReference type="EMBL" id="LNZH02000104">
    <property type="protein sequence ID" value="OCB91144.1"/>
    <property type="molecule type" value="Genomic_DNA"/>
</dbReference>
<sequence>MLPQGLWALSLSCLASHCLAAGNLENFDELLTVRPLRDGHVTTRFLFSITQAGATPRVPDAILEEDEHRRCIAQHYSLFPLSLGQILREYAVTEVHLSLNAGKWDYGSWGMPEDLAVAGGAELWAWMGDSDRVGVDERWKGLRNALSGLFCASIGEMNEMRTTSPTYAFRPEGQLPLLFSNQTVTYQLRHASLPSEHVCTENLTPFLKLLPCKSLAGIASLLNPHRLFDADWHGMSIHVTWDELEGVKLQLSVQAVFDPVRSSTQQKRDFSFQSLFDRSISTACSVASNSKVEVALPQGVGYAITPEPLAFRDQIAVYDTSELVSEPLDISVRYPAEGSFSYPLELSSPLTDFEISRTFTGTTQSSGKLTVSIQNNRADDLQILYVETMPWLVTFYLHTLDLRVDGQKRDELMTRLKYAPPEAHGRPTLLEVELTIPASSILQVSMEVIRSFLRYTEHPPDASRGWDMPPAVFVVRNGNDSMTYGERVYTRPVLVDVATPDFSMPYNVIIMSSTLIALIFGSIFNLLTRRFVAIKVGDGNAANGDENELRNEFG</sequence>
<gene>
    <name evidence="3" type="ORF">A7U60_g1626</name>
</gene>
<dbReference type="PANTHER" id="PTHR12959:SF11">
    <property type="entry name" value="GPI TRANSAMIDASE COMPONENT PIG-T"/>
    <property type="match status" value="1"/>
</dbReference>
<keyword evidence="2" id="KW-0732">Signal</keyword>
<evidence type="ECO:0000256" key="2">
    <source>
        <dbReference type="SAM" id="SignalP"/>
    </source>
</evidence>
<accession>A0A9Q5NEK0</accession>
<keyword evidence="1" id="KW-0472">Membrane</keyword>
<keyword evidence="1" id="KW-1133">Transmembrane helix</keyword>
<comment type="caution">
    <text evidence="3">The sequence shown here is derived from an EMBL/GenBank/DDBJ whole genome shotgun (WGS) entry which is preliminary data.</text>
</comment>
<evidence type="ECO:0000256" key="1">
    <source>
        <dbReference type="SAM" id="Phobius"/>
    </source>
</evidence>
<dbReference type="InterPro" id="IPR007245">
    <property type="entry name" value="PIG-T"/>
</dbReference>
<dbReference type="OrthoDB" id="331263at2759"/>